<dbReference type="RefSeq" id="WP_085511690.1">
    <property type="nucleotide sequence ID" value="NZ_FXAP01000002.1"/>
</dbReference>
<evidence type="ECO:0000313" key="4">
    <source>
        <dbReference type="Proteomes" id="UP000266915"/>
    </source>
</evidence>
<accession>A0A3N2BYJ3</accession>
<dbReference type="AlphaFoldDB" id="A0A3N2BYJ3"/>
<dbReference type="NCBIfam" id="TIGR03943">
    <property type="entry name" value="TIGR03943 family putative permease subunit"/>
    <property type="match status" value="1"/>
</dbReference>
<dbReference type="EMBL" id="RKHL01000001">
    <property type="protein sequence ID" value="ROR80134.1"/>
    <property type="molecule type" value="Genomic_DNA"/>
</dbReference>
<dbReference type="Pfam" id="PF21537">
    <property type="entry name" value="DUF1980_C"/>
    <property type="match status" value="1"/>
</dbReference>
<dbReference type="PANTHER" id="PTHR40047:SF1">
    <property type="entry name" value="UPF0703 PROTEIN YCGQ"/>
    <property type="match status" value="1"/>
</dbReference>
<keyword evidence="4" id="KW-1185">Reference proteome</keyword>
<keyword evidence="1" id="KW-0812">Transmembrane</keyword>
<dbReference type="PANTHER" id="PTHR40047">
    <property type="entry name" value="UPF0703 PROTEIN YCGQ"/>
    <property type="match status" value="1"/>
</dbReference>
<keyword evidence="1" id="KW-0472">Membrane</keyword>
<feature type="transmembrane region" description="Helical" evidence="1">
    <location>
        <begin position="98"/>
        <end position="118"/>
    </location>
</feature>
<evidence type="ECO:0000259" key="2">
    <source>
        <dbReference type="Pfam" id="PF21537"/>
    </source>
</evidence>
<proteinExistence type="predicted"/>
<dbReference type="InterPro" id="IPR015402">
    <property type="entry name" value="DUF1980"/>
</dbReference>
<protein>
    <submittedName>
        <fullName evidence="3">Putative repeat protein (TIGR03943 family)</fullName>
    </submittedName>
</protein>
<feature type="domain" description="DUF1980" evidence="2">
    <location>
        <begin position="173"/>
        <end position="270"/>
    </location>
</feature>
<keyword evidence="1" id="KW-1133">Transmembrane helix</keyword>
<evidence type="ECO:0000313" key="3">
    <source>
        <dbReference type="EMBL" id="ROR80134.1"/>
    </source>
</evidence>
<sequence length="270" mass="28933">MPDQNATHGHAHAETSTAGDRRVPLLERLRQRWWGVLLLVTAAVCILWLALTDRLGLYIHPRYFVFTVIMALIAVALGIVSVLVHVDVEEVPKRRGRTALQLASVAGSLAVVGAMVVLPPSTLSVATADQRAVNSGTLAGEVQGQDAQTVLTSNPDFSTFGIKDWATLLRQTTRPADLEGRAFTGVGFVIADPDAADVFYVSRFVVNCCAVDAQPVGVPVQLDGWDQQLKPGDWVEVSGALTASDASHLPLVVGTAKVDKVEEPADPYDY</sequence>
<feature type="transmembrane region" description="Helical" evidence="1">
    <location>
        <begin position="63"/>
        <end position="86"/>
    </location>
</feature>
<comment type="caution">
    <text evidence="3">The sequence shown here is derived from an EMBL/GenBank/DDBJ whole genome shotgun (WGS) entry which is preliminary data.</text>
</comment>
<organism evidence="3 4">
    <name type="scientific">Plantibacter flavus</name>
    <dbReference type="NCBI Taxonomy" id="150123"/>
    <lineage>
        <taxon>Bacteria</taxon>
        <taxon>Bacillati</taxon>
        <taxon>Actinomycetota</taxon>
        <taxon>Actinomycetes</taxon>
        <taxon>Micrococcales</taxon>
        <taxon>Microbacteriaceae</taxon>
        <taxon>Plantibacter</taxon>
    </lineage>
</organism>
<evidence type="ECO:0000256" key="1">
    <source>
        <dbReference type="SAM" id="Phobius"/>
    </source>
</evidence>
<name>A0A3N2BYJ3_9MICO</name>
<dbReference type="Proteomes" id="UP000266915">
    <property type="component" value="Unassembled WGS sequence"/>
</dbReference>
<dbReference type="InterPro" id="IPR048447">
    <property type="entry name" value="DUF1980_C"/>
</dbReference>
<feature type="transmembrane region" description="Helical" evidence="1">
    <location>
        <begin position="33"/>
        <end position="51"/>
    </location>
</feature>
<gene>
    <name evidence="3" type="ORF">EDD42_0167</name>
</gene>
<reference evidence="3 4" key="1">
    <citation type="submission" date="2018-11" db="EMBL/GenBank/DDBJ databases">
        <title>Sequencing the genomes of 1000 actinobacteria strains.</title>
        <authorList>
            <person name="Klenk H.-P."/>
        </authorList>
    </citation>
    <scope>NUCLEOTIDE SEQUENCE [LARGE SCALE GENOMIC DNA]</scope>
    <source>
        <strain evidence="3 4">DSM 14012</strain>
    </source>
</reference>
<dbReference type="InterPro" id="IPR052955">
    <property type="entry name" value="UPF0703_membrane_permease"/>
</dbReference>